<accession>A0A532V098</accession>
<feature type="signal peptide" evidence="1">
    <location>
        <begin position="1"/>
        <end position="20"/>
    </location>
</feature>
<keyword evidence="1" id="KW-0732">Signal</keyword>
<evidence type="ECO:0000313" key="2">
    <source>
        <dbReference type="EMBL" id="TKJ40636.1"/>
    </source>
</evidence>
<evidence type="ECO:0000313" key="3">
    <source>
        <dbReference type="Proteomes" id="UP000319619"/>
    </source>
</evidence>
<feature type="chain" id="PRO_5022193362" description="DUF3078 domain-containing protein" evidence="1">
    <location>
        <begin position="21"/>
        <end position="296"/>
    </location>
</feature>
<dbReference type="Pfam" id="PF11276">
    <property type="entry name" value="DUF3078"/>
    <property type="match status" value="1"/>
</dbReference>
<evidence type="ECO:0000256" key="1">
    <source>
        <dbReference type="SAM" id="SignalP"/>
    </source>
</evidence>
<proteinExistence type="predicted"/>
<evidence type="ECO:0008006" key="4">
    <source>
        <dbReference type="Google" id="ProtNLM"/>
    </source>
</evidence>
<organism evidence="2 3">
    <name type="scientific">candidate division LCP-89 bacterium B3_LCP</name>
    <dbReference type="NCBI Taxonomy" id="2012998"/>
    <lineage>
        <taxon>Bacteria</taxon>
        <taxon>Pseudomonadati</taxon>
        <taxon>Bacteria division LCP-89</taxon>
    </lineage>
</organism>
<dbReference type="AlphaFoldDB" id="A0A532V098"/>
<gene>
    <name evidence="2" type="ORF">CEE37_06640</name>
</gene>
<comment type="caution">
    <text evidence="2">The sequence shown here is derived from an EMBL/GenBank/DDBJ whole genome shotgun (WGS) entry which is preliminary data.</text>
</comment>
<dbReference type="InterPro" id="IPR021428">
    <property type="entry name" value="DUF3078"/>
</dbReference>
<sequence>MKKAVLWFLISLVGTGLVFAQEGDDDPYGWKTTLEASLALTQAAYSDNWDGGEVGSIIWTANVHATAQKQLSELIRVENDLQLAFGQTHSQDQTTYEWAAPLKSTDKIDFQTLWKCTMNSFVDPYAAGQFISQFYDASPGYEKRYLNPIELIESAGVMKTLHEVEGSKLTTRVGLGLRQFISQEGDSSGVITPSQTTSDGGLEWVTNWTKKLSETTTYTTELSVFQAFFYSEEDAVAGTPYADDWKAADVIWQNLVAAQVAQFLQVSLAWELHYDKQISLGGRFKETLAMGVAWIL</sequence>
<name>A0A532V098_UNCL8</name>
<dbReference type="EMBL" id="NJBN01000004">
    <property type="protein sequence ID" value="TKJ40636.1"/>
    <property type="molecule type" value="Genomic_DNA"/>
</dbReference>
<reference evidence="2 3" key="1">
    <citation type="submission" date="2017-06" db="EMBL/GenBank/DDBJ databases">
        <title>Novel microbial phyla capable of carbon fixation and sulfur reduction in deep-sea sediments.</title>
        <authorList>
            <person name="Huang J."/>
            <person name="Baker B."/>
            <person name="Wang Y."/>
        </authorList>
    </citation>
    <scope>NUCLEOTIDE SEQUENCE [LARGE SCALE GENOMIC DNA]</scope>
    <source>
        <strain evidence="2">B3_LCP</strain>
    </source>
</reference>
<dbReference type="Proteomes" id="UP000319619">
    <property type="component" value="Unassembled WGS sequence"/>
</dbReference>
<protein>
    <recommendedName>
        <fullName evidence="4">DUF3078 domain-containing protein</fullName>
    </recommendedName>
</protein>